<evidence type="ECO:0000313" key="1">
    <source>
        <dbReference type="EMBL" id="KYP39198.1"/>
    </source>
</evidence>
<name>A0A151R978_CAJCA</name>
<organism evidence="1 2">
    <name type="scientific">Cajanus cajan</name>
    <name type="common">Pigeon pea</name>
    <name type="synonym">Cajanus indicus</name>
    <dbReference type="NCBI Taxonomy" id="3821"/>
    <lineage>
        <taxon>Eukaryota</taxon>
        <taxon>Viridiplantae</taxon>
        <taxon>Streptophyta</taxon>
        <taxon>Embryophyta</taxon>
        <taxon>Tracheophyta</taxon>
        <taxon>Spermatophyta</taxon>
        <taxon>Magnoliopsida</taxon>
        <taxon>eudicotyledons</taxon>
        <taxon>Gunneridae</taxon>
        <taxon>Pentapetalae</taxon>
        <taxon>rosids</taxon>
        <taxon>fabids</taxon>
        <taxon>Fabales</taxon>
        <taxon>Fabaceae</taxon>
        <taxon>Papilionoideae</taxon>
        <taxon>50 kb inversion clade</taxon>
        <taxon>NPAAA clade</taxon>
        <taxon>indigoferoid/millettioid clade</taxon>
        <taxon>Phaseoleae</taxon>
        <taxon>Cajanus</taxon>
    </lineage>
</organism>
<accession>A0A151R978</accession>
<gene>
    <name evidence="1" type="ORF">KK1_039506</name>
</gene>
<proteinExistence type="predicted"/>
<dbReference type="Proteomes" id="UP000075243">
    <property type="component" value="Unassembled WGS sequence"/>
</dbReference>
<protein>
    <submittedName>
        <fullName evidence="1">Uncharacterized protein</fullName>
    </submittedName>
</protein>
<sequence length="128" mass="14884">FTFGNVFYTKCRLLRRLNGITRKLLQSPTLFLGRLQRNLWYDLDQILAREAIIWFQCLFFCMECLFHLTTLAVDSKGWKLIKLSRDGPSLSFAGRFTLCKSVIAAILSYMLQSVHIPLNVCDEIDRLC</sequence>
<feature type="non-terminal residue" evidence="1">
    <location>
        <position position="1"/>
    </location>
</feature>
<dbReference type="AlphaFoldDB" id="A0A151R978"/>
<evidence type="ECO:0000313" key="2">
    <source>
        <dbReference type="Proteomes" id="UP000075243"/>
    </source>
</evidence>
<dbReference type="Gramene" id="C.cajan_43463.t">
    <property type="protein sequence ID" value="C.cajan_43463.t"/>
    <property type="gene ID" value="C.cajan_43463"/>
</dbReference>
<keyword evidence="2" id="KW-1185">Reference proteome</keyword>
<reference evidence="1" key="1">
    <citation type="journal article" date="2012" name="Nat. Biotechnol.">
        <title>Draft genome sequence of pigeonpea (Cajanus cajan), an orphan legume crop of resource-poor farmers.</title>
        <authorList>
            <person name="Varshney R.K."/>
            <person name="Chen W."/>
            <person name="Li Y."/>
            <person name="Bharti A.K."/>
            <person name="Saxena R.K."/>
            <person name="Schlueter J.A."/>
            <person name="Donoghue M.T."/>
            <person name="Azam S."/>
            <person name="Fan G."/>
            <person name="Whaley A.M."/>
            <person name="Farmer A.D."/>
            <person name="Sheridan J."/>
            <person name="Iwata A."/>
            <person name="Tuteja R."/>
            <person name="Penmetsa R.V."/>
            <person name="Wu W."/>
            <person name="Upadhyaya H.D."/>
            <person name="Yang S.P."/>
            <person name="Shah T."/>
            <person name="Saxena K.B."/>
            <person name="Michael T."/>
            <person name="McCombie W.R."/>
            <person name="Yang B."/>
            <person name="Zhang G."/>
            <person name="Yang H."/>
            <person name="Wang J."/>
            <person name="Spillane C."/>
            <person name="Cook D.R."/>
            <person name="May G.D."/>
            <person name="Xu X."/>
            <person name="Jackson S.A."/>
        </authorList>
    </citation>
    <scope>NUCLEOTIDE SEQUENCE [LARGE SCALE GENOMIC DNA]</scope>
</reference>
<dbReference type="EMBL" id="KQ483929">
    <property type="protein sequence ID" value="KYP39198.1"/>
    <property type="molecule type" value="Genomic_DNA"/>
</dbReference>